<keyword evidence="2" id="KW-1185">Reference proteome</keyword>
<evidence type="ECO:0008006" key="3">
    <source>
        <dbReference type="Google" id="ProtNLM"/>
    </source>
</evidence>
<sequence length="86" mass="9982">MKGIIDRFEKDFAVILVEEQQKEYVLQKSNLPTGCTINSVVQIDERNGQLHVTLDYQQKKQLQDKATALRKALLNKKNPSKLKRKK</sequence>
<reference evidence="1 2" key="2">
    <citation type="journal article" date="2002" name="Nucleic Acids Res.">
        <title>Genome sequence of Oceanobacillus iheyensis isolated from the Iheya Ridge and its unexpected adaptive capabilities to extreme environments.</title>
        <authorList>
            <person name="Takami H."/>
            <person name="Takaki Y."/>
            <person name="Uchiyama I."/>
        </authorList>
    </citation>
    <scope>NUCLEOTIDE SEQUENCE [LARGE SCALE GENOMIC DNA]</scope>
    <source>
        <strain evidence="2">DSM 14371 / CIP 107618 / JCM 11309 / KCTC 3954 / HTE831</strain>
    </source>
</reference>
<dbReference type="Proteomes" id="UP000000822">
    <property type="component" value="Chromosome"/>
</dbReference>
<dbReference type="OrthoDB" id="164847at2"/>
<organism evidence="1 2">
    <name type="scientific">Oceanobacillus iheyensis (strain DSM 14371 / CIP 107618 / JCM 11309 / KCTC 3954 / HTE831)</name>
    <dbReference type="NCBI Taxonomy" id="221109"/>
    <lineage>
        <taxon>Bacteria</taxon>
        <taxon>Bacillati</taxon>
        <taxon>Bacillota</taxon>
        <taxon>Bacilli</taxon>
        <taxon>Bacillales</taxon>
        <taxon>Bacillaceae</taxon>
        <taxon>Oceanobacillus</taxon>
    </lineage>
</organism>
<dbReference type="KEGG" id="oih:OB2684"/>
<dbReference type="AlphaFoldDB" id="Q8EN06"/>
<dbReference type="STRING" id="221109.gene:10734936"/>
<gene>
    <name evidence="1" type="ordered locus">OB2684</name>
</gene>
<evidence type="ECO:0000313" key="2">
    <source>
        <dbReference type="Proteomes" id="UP000000822"/>
    </source>
</evidence>
<protein>
    <recommendedName>
        <fullName evidence="3">DUF3006 domain-containing protein</fullName>
    </recommendedName>
</protein>
<reference evidence="1 2" key="1">
    <citation type="journal article" date="2001" name="FEMS Microbiol. Lett.">
        <title>Oceanobacillus iheyensis gen. nov., sp. nov., a deep-sea extremely halotolerant and alkaliphilic species isolated from a depth of 1050 m on the Iheya Ridge.</title>
        <authorList>
            <person name="Lu J."/>
            <person name="Nogi Y."/>
            <person name="Takami H."/>
        </authorList>
    </citation>
    <scope>NUCLEOTIDE SEQUENCE [LARGE SCALE GENOMIC DNA]</scope>
    <source>
        <strain evidence="2">DSM 14371 / CIP 107618 / JCM 11309 / KCTC 3954 / HTE831</strain>
    </source>
</reference>
<dbReference type="Pfam" id="PF11213">
    <property type="entry name" value="DUF3006"/>
    <property type="match status" value="1"/>
</dbReference>
<proteinExistence type="predicted"/>
<dbReference type="RefSeq" id="WP_011067078.1">
    <property type="nucleotide sequence ID" value="NC_004193.1"/>
</dbReference>
<dbReference type="HOGENOM" id="CLU_2494832_0_0_9"/>
<dbReference type="eggNOG" id="ENOG50308RA">
    <property type="taxonomic scope" value="Bacteria"/>
</dbReference>
<accession>Q8EN06</accession>
<evidence type="ECO:0000313" key="1">
    <source>
        <dbReference type="EMBL" id="BAC14640.1"/>
    </source>
</evidence>
<dbReference type="InterPro" id="IPR021377">
    <property type="entry name" value="DUF3006"/>
</dbReference>
<dbReference type="EMBL" id="BA000028">
    <property type="protein sequence ID" value="BAC14640.1"/>
    <property type="molecule type" value="Genomic_DNA"/>
</dbReference>
<name>Q8EN06_OCEIH</name>